<dbReference type="HOGENOM" id="CLU_1850631_0_0_2"/>
<dbReference type="Proteomes" id="UP000000391">
    <property type="component" value="Chromosome"/>
</dbReference>
<dbReference type="RefSeq" id="WP_013193660.1">
    <property type="nucleotide sequence ID" value="NC_014253.1"/>
</dbReference>
<name>D7E670_METEZ</name>
<organism evidence="1 2">
    <name type="scientific">Methanohalobium evestigatum (strain ATCC BAA-1072 / DSM 3721 / NBRC 107634 / OCM 161 / Z-7303)</name>
    <dbReference type="NCBI Taxonomy" id="644295"/>
    <lineage>
        <taxon>Archaea</taxon>
        <taxon>Methanobacteriati</taxon>
        <taxon>Methanobacteriota</taxon>
        <taxon>Stenosarchaea group</taxon>
        <taxon>Methanomicrobia</taxon>
        <taxon>Methanosarcinales</taxon>
        <taxon>Methanosarcinaceae</taxon>
        <taxon>Methanohalobium</taxon>
    </lineage>
</organism>
<evidence type="ECO:0000313" key="1">
    <source>
        <dbReference type="EMBL" id="ADI73092.1"/>
    </source>
</evidence>
<sequence>MKPEENNLSYYNMVLEYQEKERKRLHDIIENKKLTRNTADSLHELVDEFLTKNYRGISQNERWKLHYSLKERISYKKVFSPVSKIEESEFDDITEQLEICFNTFLDQSVEKQKKDSLFDEIKFYLRDFNFLNFNFLKK</sequence>
<proteinExistence type="predicted"/>
<evidence type="ECO:0000313" key="2">
    <source>
        <dbReference type="Proteomes" id="UP000000391"/>
    </source>
</evidence>
<dbReference type="AlphaFoldDB" id="D7E670"/>
<accession>D7E670</accession>
<keyword evidence="2" id="KW-1185">Reference proteome</keyword>
<reference evidence="1 2" key="1">
    <citation type="submission" date="2010-06" db="EMBL/GenBank/DDBJ databases">
        <title>Complete sequence chromosome of Methanohalobium evestigatum Z-7303.</title>
        <authorList>
            <consortium name="US DOE Joint Genome Institute"/>
            <person name="Lucas S."/>
            <person name="Copeland A."/>
            <person name="Lapidus A."/>
            <person name="Cheng J.-F."/>
            <person name="Bruce D."/>
            <person name="Goodwin L."/>
            <person name="Pitluck S."/>
            <person name="Saunders E."/>
            <person name="Detter J.C."/>
            <person name="Han C."/>
            <person name="Tapia R."/>
            <person name="Land M."/>
            <person name="Hauser L."/>
            <person name="Kyrpides N."/>
            <person name="Mikhailova N."/>
            <person name="Sieprawska-Lupa M."/>
            <person name="Whitman W.B."/>
            <person name="Anderson I."/>
            <person name="Woyke T."/>
        </authorList>
    </citation>
    <scope>NUCLEOTIDE SEQUENCE [LARGE SCALE GENOMIC DNA]</scope>
    <source>
        <strain evidence="2">ATCC BAA-1072 / DSM 3721 / NBRC 107634 / OCM 161 / Z-7303</strain>
    </source>
</reference>
<dbReference type="GeneID" id="9345772"/>
<dbReference type="EMBL" id="CP002069">
    <property type="protein sequence ID" value="ADI73092.1"/>
    <property type="molecule type" value="Genomic_DNA"/>
</dbReference>
<dbReference type="KEGG" id="mev:Metev_0161"/>
<protein>
    <submittedName>
        <fullName evidence="1">Uncharacterized protein</fullName>
    </submittedName>
</protein>
<gene>
    <name evidence="1" type="ordered locus">Metev_0161</name>
</gene>